<dbReference type="CDD" id="cd06547">
    <property type="entry name" value="GH85_ENGase"/>
    <property type="match status" value="1"/>
</dbReference>
<accession>A0A815YAI7</accession>
<dbReference type="PANTHER" id="PTHR13246">
    <property type="entry name" value="ENDO BETA N-ACETYLGLUCOSAMINIDASE"/>
    <property type="match status" value="1"/>
</dbReference>
<organism evidence="11 12">
    <name type="scientific">Rotaria magnacalcarata</name>
    <dbReference type="NCBI Taxonomy" id="392030"/>
    <lineage>
        <taxon>Eukaryota</taxon>
        <taxon>Metazoa</taxon>
        <taxon>Spiralia</taxon>
        <taxon>Gnathifera</taxon>
        <taxon>Rotifera</taxon>
        <taxon>Eurotatoria</taxon>
        <taxon>Bdelloidea</taxon>
        <taxon>Philodinida</taxon>
        <taxon>Philodinidae</taxon>
        <taxon>Rotaria</taxon>
    </lineage>
</organism>
<dbReference type="OrthoDB" id="284473at2759"/>
<dbReference type="GO" id="GO:0033925">
    <property type="term" value="F:mannosyl-glycoprotein endo-beta-N-acetylglucosaminidase activity"/>
    <property type="evidence" value="ECO:0007669"/>
    <property type="project" value="UniProtKB-EC"/>
</dbReference>
<comment type="catalytic activity">
    <reaction evidence="7">
        <text>an N(4)-(oligosaccharide-(1-&gt;3)-[oligosaccharide-(1-&gt;6)]-beta-D-Man-(1-&gt;4)-beta-D-GlcNAc-(1-&gt;4)-alpha-D-GlcNAc)-L-asparaginyl-[protein] + H2O = an oligosaccharide-(1-&gt;3)-[oligosaccharide-(1-&gt;6)]-beta-D-Man-(1-&gt;4)-D-GlcNAc + N(4)-(N-acetyl-beta-D-glucosaminyl)-L-asparaginyl-[protein]</text>
        <dbReference type="Rhea" id="RHEA:73067"/>
        <dbReference type="Rhea" id="RHEA-COMP:12603"/>
        <dbReference type="Rhea" id="RHEA-COMP:18176"/>
        <dbReference type="ChEBI" id="CHEBI:15377"/>
        <dbReference type="ChEBI" id="CHEBI:132248"/>
        <dbReference type="ChEBI" id="CHEBI:192714"/>
        <dbReference type="ChEBI" id="CHEBI:192715"/>
        <dbReference type="EC" id="3.2.1.96"/>
    </reaction>
</comment>
<gene>
    <name evidence="11" type="ORF">KQP761_LOCUS18887</name>
</gene>
<dbReference type="Gene3D" id="2.60.120.260">
    <property type="entry name" value="Galactose-binding domain-like"/>
    <property type="match status" value="1"/>
</dbReference>
<evidence type="ECO:0000256" key="5">
    <source>
        <dbReference type="ARBA" id="ARBA00022801"/>
    </source>
</evidence>
<evidence type="ECO:0000256" key="2">
    <source>
        <dbReference type="ARBA" id="ARBA00007849"/>
    </source>
</evidence>
<reference evidence="11" key="1">
    <citation type="submission" date="2021-02" db="EMBL/GenBank/DDBJ databases">
        <authorList>
            <person name="Nowell W R."/>
        </authorList>
    </citation>
    <scope>NUCLEOTIDE SEQUENCE</scope>
</reference>
<comment type="similarity">
    <text evidence="2">Belongs to the glycosyl hydrolase 85 family.</text>
</comment>
<evidence type="ECO:0000256" key="9">
    <source>
        <dbReference type="ARBA" id="ARBA00072457"/>
    </source>
</evidence>
<proteinExistence type="inferred from homology"/>
<keyword evidence="4" id="KW-0963">Cytoplasm</keyword>
<sequence length="601" mass="69128">MTTKESATISSPIKTLNDLLDLLSSPPSSSFLTNHYKRAQLVPRHTSPRQKILLCHDMKGGYLEDKHIQGCQTNEPCYRFFRWHLIDIFIYFSHELVTIPPVVWIDCAHKNGVQILGTFITEFDDGKEICRQLLASDDNVDQAADALALLMACYNFDGYLLNIENPIEPEHMQRLHSFVSKLKAACAKIDPNSLIIWYDSVTKDGELKWQNQLNELNELFFNVCDGIFLNYTWKPEMLLESKITAGQRCRDVFVGIDVFGRGCFGGGGFNTCEAMTISYKSDLSTAIFAPGWVFETLDANEFLENDRKFWNSLEPFTSQRVLHTKSLTTFFSDGFGKQFFVHGLNLARNLWYNLSLQSYLPNVLSENQWLINHDDAYFGGSCIEFKTDHKGYFKLFKCLIPIELTCDITVVFKSITDIVLELKFDDERQVRLEKSDADSIIRNWKRKTYRITVNERVCITDVSIHCAENTDSTTIKLGYLSIRPVEPQCLKIIETLPPLIQSIEETSNSSIILHFLDSIQEQPTSIILVFVRDQFEQYSFLGATRQSYFVIFQSEIINNQQEYSMLAIRHYSLDSLDLINEQILKIPKAFDCLQGFCSKNF</sequence>
<keyword evidence="5" id="KW-0378">Hydrolase</keyword>
<comment type="caution">
    <text evidence="11">The sequence shown here is derived from an EMBL/GenBank/DDBJ whole genome shotgun (WGS) entry which is preliminary data.</text>
</comment>
<evidence type="ECO:0000259" key="10">
    <source>
        <dbReference type="Pfam" id="PF03644"/>
    </source>
</evidence>
<dbReference type="Gene3D" id="3.20.20.80">
    <property type="entry name" value="Glycosidases"/>
    <property type="match status" value="1"/>
</dbReference>
<comment type="subcellular location">
    <subcellularLocation>
        <location evidence="1">Cytoplasm</location>
        <location evidence="1">Cytosol</location>
    </subcellularLocation>
</comment>
<dbReference type="InterPro" id="IPR005201">
    <property type="entry name" value="TIM_ENGase"/>
</dbReference>
<protein>
    <recommendedName>
        <fullName evidence="9">Cytosolic endo-beta-N-acetylglucosaminidase</fullName>
        <ecNumber evidence="3">3.2.1.96</ecNumber>
    </recommendedName>
</protein>
<evidence type="ECO:0000313" key="12">
    <source>
        <dbReference type="Proteomes" id="UP000663834"/>
    </source>
</evidence>
<evidence type="ECO:0000256" key="7">
    <source>
        <dbReference type="ARBA" id="ARBA00034414"/>
    </source>
</evidence>
<dbReference type="EMBL" id="CAJNOW010009604">
    <property type="protein sequence ID" value="CAF1567685.1"/>
    <property type="molecule type" value="Genomic_DNA"/>
</dbReference>
<evidence type="ECO:0000313" key="11">
    <source>
        <dbReference type="EMBL" id="CAF1567685.1"/>
    </source>
</evidence>
<evidence type="ECO:0000256" key="3">
    <source>
        <dbReference type="ARBA" id="ARBA00012566"/>
    </source>
</evidence>
<evidence type="ECO:0000256" key="4">
    <source>
        <dbReference type="ARBA" id="ARBA00022490"/>
    </source>
</evidence>
<evidence type="ECO:0000256" key="8">
    <source>
        <dbReference type="ARBA" id="ARBA00054935"/>
    </source>
</evidence>
<feature type="domain" description="Cytosolic endo-beta-N-acetylglucosaminidase TIM barrel" evidence="10">
    <location>
        <begin position="62"/>
        <end position="339"/>
    </location>
</feature>
<comment type="function">
    <text evidence="8">Endoglycosidase that releases N-glycans from glycoproteins by cleaving the beta-1,4-glycosidic bond in the N,N'-diacetylchitobiose core. Involved in the processing of free oligosaccharides in the cytosol.</text>
</comment>
<dbReference type="GO" id="GO:0005829">
    <property type="term" value="C:cytosol"/>
    <property type="evidence" value="ECO:0007669"/>
    <property type="project" value="UniProtKB-SubCell"/>
</dbReference>
<name>A0A815YAI7_9BILA</name>
<dbReference type="FunFam" id="3.20.20.80:FF:000043">
    <property type="entry name" value="cytosolic endo-beta-N-acetylglucosaminidase"/>
    <property type="match status" value="1"/>
</dbReference>
<dbReference type="Pfam" id="PF03644">
    <property type="entry name" value="Glyco_hydro_85"/>
    <property type="match status" value="1"/>
</dbReference>
<dbReference type="SUPFAM" id="SSF51445">
    <property type="entry name" value="(Trans)glycosidases"/>
    <property type="match status" value="1"/>
</dbReference>
<dbReference type="InterPro" id="IPR032979">
    <property type="entry name" value="ENGase"/>
</dbReference>
<dbReference type="AlphaFoldDB" id="A0A815YAI7"/>
<dbReference type="EC" id="3.2.1.96" evidence="3"/>
<evidence type="ECO:0000256" key="1">
    <source>
        <dbReference type="ARBA" id="ARBA00004514"/>
    </source>
</evidence>
<keyword evidence="6" id="KW-0326">Glycosidase</keyword>
<evidence type="ECO:0000256" key="6">
    <source>
        <dbReference type="ARBA" id="ARBA00023295"/>
    </source>
</evidence>
<dbReference type="InterPro" id="IPR017853">
    <property type="entry name" value="GH"/>
</dbReference>
<dbReference type="Proteomes" id="UP000663834">
    <property type="component" value="Unassembled WGS sequence"/>
</dbReference>
<dbReference type="PANTHER" id="PTHR13246:SF1">
    <property type="entry name" value="CYTOSOLIC ENDO-BETA-N-ACETYLGLUCOSAMINIDASE"/>
    <property type="match status" value="1"/>
</dbReference>